<comment type="caution">
    <text evidence="1">The sequence shown here is derived from an EMBL/GenBank/DDBJ whole genome shotgun (WGS) entry which is preliminary data.</text>
</comment>
<evidence type="ECO:0000313" key="2">
    <source>
        <dbReference type="Proteomes" id="UP000324222"/>
    </source>
</evidence>
<accession>A0A5B7IRA4</accession>
<proteinExistence type="predicted"/>
<dbReference type="Proteomes" id="UP000324222">
    <property type="component" value="Unassembled WGS sequence"/>
</dbReference>
<evidence type="ECO:0000313" key="1">
    <source>
        <dbReference type="EMBL" id="MPC83178.1"/>
    </source>
</evidence>
<dbReference type="EMBL" id="VSRR010061774">
    <property type="protein sequence ID" value="MPC83178.1"/>
    <property type="molecule type" value="Genomic_DNA"/>
</dbReference>
<protein>
    <submittedName>
        <fullName evidence="1">Uncharacterized protein</fullName>
    </submittedName>
</protein>
<reference evidence="1 2" key="1">
    <citation type="submission" date="2019-05" db="EMBL/GenBank/DDBJ databases">
        <title>Another draft genome of Portunus trituberculatus and its Hox gene families provides insights of decapod evolution.</title>
        <authorList>
            <person name="Jeong J.-H."/>
            <person name="Song I."/>
            <person name="Kim S."/>
            <person name="Choi T."/>
            <person name="Kim D."/>
            <person name="Ryu S."/>
            <person name="Kim W."/>
        </authorList>
    </citation>
    <scope>NUCLEOTIDE SEQUENCE [LARGE SCALE GENOMIC DNA]</scope>
    <source>
        <tissue evidence="1">Muscle</tissue>
    </source>
</reference>
<dbReference type="AlphaFoldDB" id="A0A5B7IRA4"/>
<gene>
    <name evidence="1" type="ORF">E2C01_077877</name>
</gene>
<organism evidence="1 2">
    <name type="scientific">Portunus trituberculatus</name>
    <name type="common">Swimming crab</name>
    <name type="synonym">Neptunus trituberculatus</name>
    <dbReference type="NCBI Taxonomy" id="210409"/>
    <lineage>
        <taxon>Eukaryota</taxon>
        <taxon>Metazoa</taxon>
        <taxon>Ecdysozoa</taxon>
        <taxon>Arthropoda</taxon>
        <taxon>Crustacea</taxon>
        <taxon>Multicrustacea</taxon>
        <taxon>Malacostraca</taxon>
        <taxon>Eumalacostraca</taxon>
        <taxon>Eucarida</taxon>
        <taxon>Decapoda</taxon>
        <taxon>Pleocyemata</taxon>
        <taxon>Brachyura</taxon>
        <taxon>Eubrachyura</taxon>
        <taxon>Portunoidea</taxon>
        <taxon>Portunidae</taxon>
        <taxon>Portuninae</taxon>
        <taxon>Portunus</taxon>
    </lineage>
</organism>
<sequence length="80" mass="8727">MTGTVQPPVSPAVFSGFVVSSSEDGEVKKFSPGSSVITDLCYECENLAGPCYVFKNHFAPGFVFQLENGDIDKLINITYW</sequence>
<name>A0A5B7IRA4_PORTR</name>
<keyword evidence="2" id="KW-1185">Reference proteome</keyword>